<dbReference type="GO" id="GO:0006120">
    <property type="term" value="P:mitochondrial electron transport, NADH to ubiquinone"/>
    <property type="evidence" value="ECO:0007669"/>
    <property type="project" value="TreeGrafter"/>
</dbReference>
<feature type="domain" description="Zinc finger CHCC-type" evidence="2">
    <location>
        <begin position="126"/>
        <end position="161"/>
    </location>
</feature>
<dbReference type="STRING" id="341454.A0A4S2N386"/>
<dbReference type="AlphaFoldDB" id="A0A4S2N386"/>
<keyword evidence="4" id="KW-1185">Reference proteome</keyword>
<evidence type="ECO:0000313" key="3">
    <source>
        <dbReference type="EMBL" id="TGZ83679.1"/>
    </source>
</evidence>
<dbReference type="Proteomes" id="UP000298138">
    <property type="component" value="Unassembled WGS sequence"/>
</dbReference>
<gene>
    <name evidence="3" type="ORF">EX30DRAFT_338292</name>
</gene>
<dbReference type="InterPro" id="IPR019401">
    <property type="entry name" value="Znf_CHCC"/>
</dbReference>
<dbReference type="PANTHER" id="PTHR13156">
    <property type="entry name" value="NADH-UBIQUINONE OXIDOREDUCTASE 13 KD-A SUBUNIT"/>
    <property type="match status" value="1"/>
</dbReference>
<reference evidence="3 4" key="1">
    <citation type="submission" date="2019-04" db="EMBL/GenBank/DDBJ databases">
        <title>Comparative genomics and transcriptomics to analyze fruiting body development in filamentous ascomycetes.</title>
        <authorList>
            <consortium name="DOE Joint Genome Institute"/>
            <person name="Lutkenhaus R."/>
            <person name="Traeger S."/>
            <person name="Breuer J."/>
            <person name="Kuo A."/>
            <person name="Lipzen A."/>
            <person name="Pangilinan J."/>
            <person name="Dilworth D."/>
            <person name="Sandor L."/>
            <person name="Poggeler S."/>
            <person name="Barry K."/>
            <person name="Grigoriev I.V."/>
            <person name="Nowrousian M."/>
        </authorList>
    </citation>
    <scope>NUCLEOTIDE SEQUENCE [LARGE SCALE GENOMIC DNA]</scope>
    <source>
        <strain evidence="3 4">CBS 389.68</strain>
    </source>
</reference>
<proteinExistence type="predicted"/>
<protein>
    <recommendedName>
        <fullName evidence="2">Zinc finger CHCC-type domain-containing protein</fullName>
    </recommendedName>
</protein>
<feature type="compositionally biased region" description="Low complexity" evidence="1">
    <location>
        <begin position="22"/>
        <end position="49"/>
    </location>
</feature>
<accession>A0A4S2N386</accession>
<dbReference type="InParanoid" id="A0A4S2N386"/>
<dbReference type="FunFam" id="2.60.260.40:FF:000003">
    <property type="entry name" value="NADH dehydrogenase [ubiquinone] iron-sulfur protein 6, mitochondrial"/>
    <property type="match status" value="1"/>
</dbReference>
<name>A0A4S2N386_9PEZI</name>
<dbReference type="Gene3D" id="2.60.260.40">
    <property type="entry name" value="q5lls5 like domains"/>
    <property type="match status" value="1"/>
</dbReference>
<evidence type="ECO:0000313" key="4">
    <source>
        <dbReference type="Proteomes" id="UP000298138"/>
    </source>
</evidence>
<organism evidence="3 4">
    <name type="scientific">Ascodesmis nigricans</name>
    <dbReference type="NCBI Taxonomy" id="341454"/>
    <lineage>
        <taxon>Eukaryota</taxon>
        <taxon>Fungi</taxon>
        <taxon>Dikarya</taxon>
        <taxon>Ascomycota</taxon>
        <taxon>Pezizomycotina</taxon>
        <taxon>Pezizomycetes</taxon>
        <taxon>Pezizales</taxon>
        <taxon>Ascodesmidaceae</taxon>
        <taxon>Ascodesmis</taxon>
    </lineage>
</organism>
<dbReference type="PANTHER" id="PTHR13156:SF0">
    <property type="entry name" value="NADH DEHYDROGENASE [UBIQUINONE] IRON-SULFUR PROTEIN 6, MITOCHONDRIAL"/>
    <property type="match status" value="1"/>
</dbReference>
<feature type="region of interest" description="Disordered" evidence="1">
    <location>
        <begin position="15"/>
        <end position="56"/>
    </location>
</feature>
<evidence type="ECO:0000259" key="2">
    <source>
        <dbReference type="Pfam" id="PF10276"/>
    </source>
</evidence>
<dbReference type="Pfam" id="PF10276">
    <property type="entry name" value="zf-CHCC"/>
    <property type="match status" value="1"/>
</dbReference>
<dbReference type="EMBL" id="ML220113">
    <property type="protein sequence ID" value="TGZ83679.1"/>
    <property type="molecule type" value="Genomic_DNA"/>
</dbReference>
<dbReference type="OrthoDB" id="307899at2759"/>
<dbReference type="GO" id="GO:0005739">
    <property type="term" value="C:mitochondrion"/>
    <property type="evidence" value="ECO:0007669"/>
    <property type="project" value="GOC"/>
</dbReference>
<sequence>MTALRLLRQASHRLPFRTPARTVSSSYPTVTTPKTPTTANTSTTNETPAPKSPHTPVPISETVEAGELARHQQAPNRTTTWSRSQQPRELGMVGPRFEQTIIQAQPAPWAAIELIHQQPVRWSKERVVACDGGGGPTGHPKVFINVDKPIVEPCGYCGLPYAHVKNRKAIEQAGADYPLE</sequence>
<evidence type="ECO:0000256" key="1">
    <source>
        <dbReference type="SAM" id="MobiDB-lite"/>
    </source>
</evidence>